<organism evidence="8 9">
    <name type="scientific">Rotaria magnacalcarata</name>
    <dbReference type="NCBI Taxonomy" id="392030"/>
    <lineage>
        <taxon>Eukaryota</taxon>
        <taxon>Metazoa</taxon>
        <taxon>Spiralia</taxon>
        <taxon>Gnathifera</taxon>
        <taxon>Rotifera</taxon>
        <taxon>Eurotatoria</taxon>
        <taxon>Bdelloidea</taxon>
        <taxon>Philodinida</taxon>
        <taxon>Philodinidae</taxon>
        <taxon>Rotaria</taxon>
    </lineage>
</organism>
<dbReference type="InterPro" id="IPR043145">
    <property type="entry name" value="Znf_ZZ_sf"/>
</dbReference>
<dbReference type="GO" id="GO:0008270">
    <property type="term" value="F:zinc ion binding"/>
    <property type="evidence" value="ECO:0007669"/>
    <property type="project" value="UniProtKB-KW"/>
</dbReference>
<dbReference type="Pfam" id="PF08487">
    <property type="entry name" value="VIT"/>
    <property type="match status" value="1"/>
</dbReference>
<evidence type="ECO:0000256" key="4">
    <source>
        <dbReference type="PROSITE-ProRule" id="PRU00228"/>
    </source>
</evidence>
<evidence type="ECO:0000256" key="1">
    <source>
        <dbReference type="ARBA" id="ARBA00022723"/>
    </source>
</evidence>
<proteinExistence type="predicted"/>
<sequence length="1270" mass="145368">MALRSNYDNSRTSFPLYFGRQTKFGDAASTPLNMIKLKVEQQVNASFPLIHQVATTMTFKNYHNRVLEGALEFTLPATATICGFGLDVDGVIVDGVVVEKEKARVTFEKEVRKGVDPGLVEMVKGNIFRTRVYPMPPGGIRIVRVIYQDQAQIKNDCFLFHIPIDFNTILENLDISLVCTHTSNDGQPKFVSNGKFQQPFVNSNGRYCSEIHQANVKPMKDEQRITYKLKNLTPGQPIHSVEIDPDDRSQAYFALSYMPPLSQSSSRVPNNQKTMSICILWDASLSRANLENRNHEIQMLKKILNTWESNGININLTVVVFRNELEEPRSFNLQVQDYWSKLNQFLTNVSYDGATNLFQLATLSTTIPNVTHYFLFSDCLSTIGNDEPAFFNNLTTKPIWIFNANATHDPTNFSLIDYLTNLSGGGYISREKIMAQNNAIDIVQWIDRPQTRYFNTNTINDTDVHDIYPSHSIILAPNAERFILVGKMSSSATANIAVNFITSNQLYRKELTINKVDPKSDNYGLLRRLYAKQMLIELTAFPEKNKKLILDIGLKYSIVSDFTSILVLETLQQHIEHQICPHQSRTKLYNDYMAYQNNKKHQESTKAQTKLNTVLSVWQTRCTWYDKIITDKDRKNALKMSSSSEHDLSPRNNVARARRSVYSDVDTISYASRPQVMEYSASETLHLQSMDTEMYHAISPSPQRSYYRKSQISKGSSVGFSDDEDSEEMYAFMNTSVNQNSQSSNQRFLMDRLPTTTRSRRRRSSSSSSSSSSSGNPGSSSQTITLQNWDPQTPYMDKIKSSNSIQTAYQIYLNERQSYSKSPSFYFDIASYFFLQARSSNPQQSSIDKFNQIHSMSHSGISNEIPSTNANSNEYEYFGLRILTSVLELELESSQLLRTVAYKLVELGRHSLAENIYRRIVNLRSDEPQSFRDLALLLQESNSETKNLVEISDLFKKVLFGEWDNRYAEIEVTALHELNCFAFQFHPQKQQILNSIDNRLIRHLPVDLKIVMVWDTNDTDVDLHVIEPTGEECYYGHKHTAIGGMISRDFTTGYGPEEYLVRKAINGTYTVRAKYFANHQQSLTGATTIMVHVYKYYGQWNQQKEIVTLRLSSNQEMIDVCKVDFNDNIKPKSDNKIMNNQNSNTNIHLNVTCDGCEMSPIKGDRYKCLFCPDVDFCQSCQSVSRTNHDPNHQYNHPLLCIKNSDEYSKSVYLHNRSQITHRESQCNSCLMKPIIGIRYKCACGINLCERCEFIGLHDTDHRRTKITVKG</sequence>
<reference evidence="8" key="1">
    <citation type="submission" date="2021-02" db="EMBL/GenBank/DDBJ databases">
        <authorList>
            <person name="Nowell W R."/>
        </authorList>
    </citation>
    <scope>NUCLEOTIDE SEQUENCE</scope>
</reference>
<dbReference type="PROSITE" id="PS01357">
    <property type="entry name" value="ZF_ZZ_1"/>
    <property type="match status" value="1"/>
</dbReference>
<dbReference type="PANTHER" id="PTHR20930">
    <property type="entry name" value="OVARIAN CARCINOMA ANTIGEN CA125-RELATED"/>
    <property type="match status" value="1"/>
</dbReference>
<keyword evidence="3" id="KW-0862">Zinc</keyword>
<evidence type="ECO:0000256" key="3">
    <source>
        <dbReference type="ARBA" id="ARBA00022833"/>
    </source>
</evidence>
<dbReference type="PROSITE" id="PS51468">
    <property type="entry name" value="VIT"/>
    <property type="match status" value="1"/>
</dbReference>
<feature type="compositionally biased region" description="Low complexity" evidence="5">
    <location>
        <begin position="765"/>
        <end position="781"/>
    </location>
</feature>
<dbReference type="SMART" id="SM00609">
    <property type="entry name" value="VIT"/>
    <property type="match status" value="1"/>
</dbReference>
<feature type="domain" description="ZZ-type" evidence="6">
    <location>
        <begin position="1148"/>
        <end position="1206"/>
    </location>
</feature>
<evidence type="ECO:0000313" key="8">
    <source>
        <dbReference type="EMBL" id="CAF2180910.1"/>
    </source>
</evidence>
<feature type="compositionally biased region" description="Polar residues" evidence="5">
    <location>
        <begin position="701"/>
        <end position="719"/>
    </location>
</feature>
<comment type="caution">
    <text evidence="8">The sequence shown here is derived from an EMBL/GenBank/DDBJ whole genome shotgun (WGS) entry which is preliminary data.</text>
</comment>
<name>A0A816Z1T9_9BILA</name>
<dbReference type="InterPro" id="IPR036465">
    <property type="entry name" value="vWFA_dom_sf"/>
</dbReference>
<dbReference type="Gene3D" id="3.30.60.90">
    <property type="match status" value="2"/>
</dbReference>
<dbReference type="InterPro" id="IPR013694">
    <property type="entry name" value="VIT"/>
</dbReference>
<dbReference type="PROSITE" id="PS50135">
    <property type="entry name" value="ZF_ZZ_2"/>
    <property type="match status" value="1"/>
</dbReference>
<dbReference type="Pfam" id="PF00569">
    <property type="entry name" value="ZZ"/>
    <property type="match status" value="1"/>
</dbReference>
<dbReference type="SUPFAM" id="SSF57850">
    <property type="entry name" value="RING/U-box"/>
    <property type="match status" value="2"/>
</dbReference>
<protein>
    <submittedName>
        <fullName evidence="8">Uncharacterized protein</fullName>
    </submittedName>
</protein>
<gene>
    <name evidence="8" type="ORF">MBJ925_LOCUS34351</name>
</gene>
<dbReference type="Pfam" id="PF09906">
    <property type="entry name" value="DUF2135"/>
    <property type="match status" value="1"/>
</dbReference>
<keyword evidence="1" id="KW-0479">Metal-binding</keyword>
<dbReference type="Proteomes" id="UP000663824">
    <property type="component" value="Unassembled WGS sequence"/>
</dbReference>
<dbReference type="SUPFAM" id="SSF53300">
    <property type="entry name" value="vWA-like"/>
    <property type="match status" value="1"/>
</dbReference>
<dbReference type="PANTHER" id="PTHR20930:SF0">
    <property type="entry name" value="PROTEIN ILRUN"/>
    <property type="match status" value="1"/>
</dbReference>
<keyword evidence="2 4" id="KW-0863">Zinc-finger</keyword>
<dbReference type="SMART" id="SM00291">
    <property type="entry name" value="ZnF_ZZ"/>
    <property type="match status" value="2"/>
</dbReference>
<dbReference type="InterPro" id="IPR019220">
    <property type="entry name" value="DUF2135"/>
</dbReference>
<accession>A0A816Z1T9</accession>
<evidence type="ECO:0000256" key="2">
    <source>
        <dbReference type="ARBA" id="ARBA00022771"/>
    </source>
</evidence>
<dbReference type="AlphaFoldDB" id="A0A816Z1T9"/>
<dbReference type="EMBL" id="CAJNRE010018828">
    <property type="protein sequence ID" value="CAF2180910.1"/>
    <property type="molecule type" value="Genomic_DNA"/>
</dbReference>
<dbReference type="CDD" id="cd02338">
    <property type="entry name" value="ZZ_PCMF_like"/>
    <property type="match status" value="1"/>
</dbReference>
<dbReference type="InterPro" id="IPR000433">
    <property type="entry name" value="Znf_ZZ"/>
</dbReference>
<evidence type="ECO:0000259" key="7">
    <source>
        <dbReference type="PROSITE" id="PS51468"/>
    </source>
</evidence>
<feature type="region of interest" description="Disordered" evidence="5">
    <location>
        <begin position="701"/>
        <end position="721"/>
    </location>
</feature>
<evidence type="ECO:0000256" key="5">
    <source>
        <dbReference type="SAM" id="MobiDB-lite"/>
    </source>
</evidence>
<feature type="region of interest" description="Disordered" evidence="5">
    <location>
        <begin position="737"/>
        <end position="787"/>
    </location>
</feature>
<evidence type="ECO:0000313" key="9">
    <source>
        <dbReference type="Proteomes" id="UP000663824"/>
    </source>
</evidence>
<evidence type="ECO:0000259" key="6">
    <source>
        <dbReference type="PROSITE" id="PS50135"/>
    </source>
</evidence>
<feature type="domain" description="VIT" evidence="7">
    <location>
        <begin position="21"/>
        <end position="149"/>
    </location>
</feature>